<evidence type="ECO:0000256" key="8">
    <source>
        <dbReference type="ARBA" id="ARBA00022840"/>
    </source>
</evidence>
<dbReference type="KEGG" id="vbl:L21SP4_02080"/>
<evidence type="ECO:0000256" key="7">
    <source>
        <dbReference type="ARBA" id="ARBA00022806"/>
    </source>
</evidence>
<keyword evidence="6 12" id="KW-0378">Hydrolase</keyword>
<dbReference type="EC" id="3.1.-.-" evidence="12"/>
<dbReference type="InterPro" id="IPR027417">
    <property type="entry name" value="P-loop_NTPase"/>
</dbReference>
<evidence type="ECO:0000256" key="9">
    <source>
        <dbReference type="ARBA" id="ARBA00023118"/>
    </source>
</evidence>
<dbReference type="OrthoDB" id="9810236at2"/>
<dbReference type="Gene3D" id="3.40.50.300">
    <property type="entry name" value="P-loop containing nucleotide triphosphate hydrolases"/>
    <property type="match status" value="2"/>
</dbReference>
<evidence type="ECO:0000256" key="2">
    <source>
        <dbReference type="ARBA" id="ARBA00009046"/>
    </source>
</evidence>
<comment type="similarity">
    <text evidence="2">In the central section; belongs to the CRISPR-associated helicase Cas3 family.</text>
</comment>
<evidence type="ECO:0000256" key="6">
    <source>
        <dbReference type="ARBA" id="ARBA00022801"/>
    </source>
</evidence>
<dbReference type="GO" id="GO:0003723">
    <property type="term" value="F:RNA binding"/>
    <property type="evidence" value="ECO:0007669"/>
    <property type="project" value="TreeGrafter"/>
</dbReference>
<evidence type="ECO:0000259" key="11">
    <source>
        <dbReference type="PROSITE" id="PS51643"/>
    </source>
</evidence>
<dbReference type="STRING" id="1307763.L21SP4_02080"/>
<keyword evidence="3" id="KW-0540">Nuclease</keyword>
<evidence type="ECO:0000259" key="10">
    <source>
        <dbReference type="PROSITE" id="PS51192"/>
    </source>
</evidence>
<proteinExistence type="inferred from homology"/>
<reference evidence="12 13" key="2">
    <citation type="journal article" date="2016" name="ISME J.">
        <title>Characterization of the first cultured representative of Verrucomicrobia subdivision 5 indicates the proposal of a novel phylum.</title>
        <authorList>
            <person name="Spring S."/>
            <person name="Bunk B."/>
            <person name="Sproer C."/>
            <person name="Schumann P."/>
            <person name="Rohde M."/>
            <person name="Tindall B.J."/>
            <person name="Klenk H.P."/>
        </authorList>
    </citation>
    <scope>NUCLEOTIDE SEQUENCE [LARGE SCALE GENOMIC DNA]</scope>
    <source>
        <strain evidence="12 13">L21-Fru-AB</strain>
    </source>
</reference>
<dbReference type="InterPro" id="IPR006483">
    <property type="entry name" value="CRISPR-assoc_Cas3_HD"/>
</dbReference>
<dbReference type="PATRIC" id="fig|1609981.3.peg.2163"/>
<dbReference type="PROSITE" id="PS51643">
    <property type="entry name" value="HD_CAS3"/>
    <property type="match status" value="1"/>
</dbReference>
<evidence type="ECO:0000256" key="5">
    <source>
        <dbReference type="ARBA" id="ARBA00022741"/>
    </source>
</evidence>
<name>A0A0G3EG57_9BACT</name>
<dbReference type="InterPro" id="IPR038257">
    <property type="entry name" value="CRISPR-assoc_Cas3_HD_sf"/>
</dbReference>
<dbReference type="InterPro" id="IPR054712">
    <property type="entry name" value="Cas3-like_dom"/>
</dbReference>
<dbReference type="PROSITE" id="PS51192">
    <property type="entry name" value="HELICASE_ATP_BIND_1"/>
    <property type="match status" value="1"/>
</dbReference>
<dbReference type="CDD" id="cd09641">
    <property type="entry name" value="Cas3''_I"/>
    <property type="match status" value="1"/>
</dbReference>
<evidence type="ECO:0000256" key="4">
    <source>
        <dbReference type="ARBA" id="ARBA00022723"/>
    </source>
</evidence>
<dbReference type="Proteomes" id="UP000035268">
    <property type="component" value="Chromosome"/>
</dbReference>
<dbReference type="NCBIfam" id="TIGR01596">
    <property type="entry name" value="cas3_HD"/>
    <property type="match status" value="1"/>
</dbReference>
<dbReference type="InterPro" id="IPR006474">
    <property type="entry name" value="Helicase_Cas3_CRISPR-ass_core"/>
</dbReference>
<dbReference type="GO" id="GO:0005524">
    <property type="term" value="F:ATP binding"/>
    <property type="evidence" value="ECO:0007669"/>
    <property type="project" value="UniProtKB-KW"/>
</dbReference>
<keyword evidence="4" id="KW-0479">Metal-binding</keyword>
<evidence type="ECO:0000313" key="13">
    <source>
        <dbReference type="Proteomes" id="UP000035268"/>
    </source>
</evidence>
<dbReference type="GO" id="GO:0016787">
    <property type="term" value="F:hydrolase activity"/>
    <property type="evidence" value="ECO:0007669"/>
    <property type="project" value="UniProtKB-KW"/>
</dbReference>
<keyword evidence="13" id="KW-1185">Reference proteome</keyword>
<dbReference type="Pfam" id="PF00270">
    <property type="entry name" value="DEAD"/>
    <property type="match status" value="1"/>
</dbReference>
<feature type="domain" description="HD Cas3-type" evidence="11">
    <location>
        <begin position="36"/>
        <end position="210"/>
    </location>
</feature>
<keyword evidence="12" id="KW-0255">Endonuclease</keyword>
<organism evidence="12 13">
    <name type="scientific">Kiritimatiella glycovorans</name>
    <dbReference type="NCBI Taxonomy" id="1307763"/>
    <lineage>
        <taxon>Bacteria</taxon>
        <taxon>Pseudomonadati</taxon>
        <taxon>Kiritimatiellota</taxon>
        <taxon>Kiritimatiellia</taxon>
        <taxon>Kiritimatiellales</taxon>
        <taxon>Kiritimatiellaceae</taxon>
        <taxon>Kiritimatiella</taxon>
    </lineage>
</organism>
<evidence type="ECO:0000256" key="3">
    <source>
        <dbReference type="ARBA" id="ARBA00022722"/>
    </source>
</evidence>
<dbReference type="PANTHER" id="PTHR47963">
    <property type="entry name" value="DEAD-BOX ATP-DEPENDENT RNA HELICASE 47, MITOCHONDRIAL"/>
    <property type="match status" value="1"/>
</dbReference>
<dbReference type="InterPro" id="IPR014001">
    <property type="entry name" value="Helicase_ATP-bd"/>
</dbReference>
<reference evidence="13" key="1">
    <citation type="submission" date="2015-02" db="EMBL/GenBank/DDBJ databases">
        <title>Description and complete genome sequence of the first cultured representative of the subdivision 5 of the Verrucomicrobia phylum.</title>
        <authorList>
            <person name="Spring S."/>
            <person name="Bunk B."/>
            <person name="Sproer C."/>
            <person name="Klenk H.-P."/>
        </authorList>
    </citation>
    <scope>NUCLEOTIDE SEQUENCE [LARGE SCALE GENOMIC DNA]</scope>
    <source>
        <strain evidence="13">L21-Fru-AB</strain>
    </source>
</reference>
<dbReference type="SMART" id="SM00487">
    <property type="entry name" value="DEXDc"/>
    <property type="match status" value="1"/>
</dbReference>
<dbReference type="EMBL" id="CP010904">
    <property type="protein sequence ID" value="AKJ65313.1"/>
    <property type="molecule type" value="Genomic_DNA"/>
</dbReference>
<dbReference type="SMART" id="SM00490">
    <property type="entry name" value="HELICc"/>
    <property type="match status" value="1"/>
</dbReference>
<gene>
    <name evidence="12" type="primary">cas3</name>
    <name evidence="12" type="ORF">L21SP4_02080</name>
</gene>
<dbReference type="GO" id="GO:0046872">
    <property type="term" value="F:metal ion binding"/>
    <property type="evidence" value="ECO:0007669"/>
    <property type="project" value="UniProtKB-KW"/>
</dbReference>
<keyword evidence="5" id="KW-0547">Nucleotide-binding</keyword>
<dbReference type="InterPro" id="IPR011545">
    <property type="entry name" value="DEAD/DEAH_box_helicase_dom"/>
</dbReference>
<dbReference type="Pfam" id="PF22590">
    <property type="entry name" value="Cas3-like_C_2"/>
    <property type="match status" value="1"/>
</dbReference>
<keyword evidence="9" id="KW-0051">Antiviral defense</keyword>
<dbReference type="SUPFAM" id="SSF52540">
    <property type="entry name" value="P-loop containing nucleoside triphosphate hydrolases"/>
    <property type="match status" value="1"/>
</dbReference>
<dbReference type="InterPro" id="IPR001650">
    <property type="entry name" value="Helicase_C-like"/>
</dbReference>
<dbReference type="GO" id="GO:0051607">
    <property type="term" value="P:defense response to virus"/>
    <property type="evidence" value="ECO:0007669"/>
    <property type="project" value="UniProtKB-KW"/>
</dbReference>
<dbReference type="AlphaFoldDB" id="A0A0G3EG57"/>
<accession>A0A0G3EG57</accession>
<feature type="domain" description="Helicase ATP-binding" evidence="10">
    <location>
        <begin position="268"/>
        <end position="459"/>
    </location>
</feature>
<dbReference type="NCBIfam" id="TIGR01587">
    <property type="entry name" value="cas3_core"/>
    <property type="match status" value="1"/>
</dbReference>
<dbReference type="PANTHER" id="PTHR47963:SF9">
    <property type="entry name" value="CRISPR-ASSOCIATED ENDONUCLEASE_HELICASE CAS3"/>
    <property type="match status" value="1"/>
</dbReference>
<dbReference type="InterPro" id="IPR050547">
    <property type="entry name" value="DEAD_box_RNA_helicases"/>
</dbReference>
<evidence type="ECO:0000313" key="12">
    <source>
        <dbReference type="EMBL" id="AKJ65313.1"/>
    </source>
</evidence>
<protein>
    <submittedName>
        <fullName evidence="12">CRISPR-associated endonuclease/helicase Cas3</fullName>
        <ecNumber evidence="12">3.1.-.-</ecNumber>
    </submittedName>
</protein>
<sequence>MSRFSVSAGNADSAGKAARNYPLVLGRDWYAKSSTDGGAGMSLFDHCVISGYVAARCCSRLGFEFFRNTYLPFLVSLHDVGKGSPGFLKHCSNTALQGLCPALAEMDTEASGWTRNHAEIGEAAFRAWAKQRGKSENWLAWAESIGSHHGTRSYPQNEGCEVYGGPGWARERKKFIDTLFGRFGSRLPDEPPLPAQIKLLAGLTCVSDWIASNDTFFPERGEVGREDLNRRVEQALDECGWSDFRLRSDLEFSDVFPFSPNAMQRAFIDCVDERGAYVLEAPTGLGKTEAALYAAYKLMSTGKNRGLYFGLPTRLTSYRIHKRVQSFMGRILDGHGFVNLAHGHAWMNLESRAIAFRAGKSWFHPSKRALLAPFGVGTIDQALMSVLRVKHHFVRTFGLAGKVVILDEVHSYDSYTGTLFDCLVDELLNIGCSVIILSATLTAERRKAFRVAGSSTEAYPVASTAHRSFVLPGTEDRSLALRYRGSEKDQLVAEAVKAAEAKACVLWIANTVAHAQEIFRKINGERREDSFETGLLHSRFPAFRRAELEDKWMEALGKNGPRPRGCILVATQVVEQSVDIDADMLVTELAPTDMLLQRMGRICRHERKERPEGCGKVWIYGPNILEWEKAEDFCEDVGSSRFVYAPYILWKTLEVWLSKSSVSLPGDVRALLKQTYDDSALCPEWATELKGELDEKRRKLAEAALGATTLYCGEDDENRAPTRYSERPTLPALILRQCDDLGNAADLTLCNGERIKVHSGERDYGKAVLLHQSIVALPARHGFRPMPPPWLRSLVYGPLWVLILKNGEEDNVVVDLRGAEVPWGYRRDVGVYKRPCRGSALSYSTEMEDENESYY</sequence>
<dbReference type="GO" id="GO:0003724">
    <property type="term" value="F:RNA helicase activity"/>
    <property type="evidence" value="ECO:0007669"/>
    <property type="project" value="TreeGrafter"/>
</dbReference>
<dbReference type="Gene3D" id="1.10.3210.30">
    <property type="match status" value="1"/>
</dbReference>
<dbReference type="GO" id="GO:0004519">
    <property type="term" value="F:endonuclease activity"/>
    <property type="evidence" value="ECO:0007669"/>
    <property type="project" value="UniProtKB-KW"/>
</dbReference>
<comment type="similarity">
    <text evidence="1">In the N-terminal section; belongs to the CRISPR-associated nuclease Cas3-HD family.</text>
</comment>
<keyword evidence="7 12" id="KW-0347">Helicase</keyword>
<dbReference type="Pfam" id="PF18019">
    <property type="entry name" value="Cas3_HD"/>
    <property type="match status" value="1"/>
</dbReference>
<keyword evidence="8" id="KW-0067">ATP-binding</keyword>
<dbReference type="RefSeq" id="WP_082116693.1">
    <property type="nucleotide sequence ID" value="NZ_CP010904.1"/>
</dbReference>
<evidence type="ECO:0000256" key="1">
    <source>
        <dbReference type="ARBA" id="ARBA00006847"/>
    </source>
</evidence>